<organism evidence="1 2">
    <name type="scientific">Sphagnum jensenii</name>
    <dbReference type="NCBI Taxonomy" id="128206"/>
    <lineage>
        <taxon>Eukaryota</taxon>
        <taxon>Viridiplantae</taxon>
        <taxon>Streptophyta</taxon>
        <taxon>Embryophyta</taxon>
        <taxon>Bryophyta</taxon>
        <taxon>Sphagnophytina</taxon>
        <taxon>Sphagnopsida</taxon>
        <taxon>Sphagnales</taxon>
        <taxon>Sphagnaceae</taxon>
        <taxon>Sphagnum</taxon>
    </lineage>
</organism>
<dbReference type="EMBL" id="OZ020111">
    <property type="protein sequence ID" value="CAK9264172.1"/>
    <property type="molecule type" value="Genomic_DNA"/>
</dbReference>
<reference evidence="1" key="1">
    <citation type="submission" date="2024-02" db="EMBL/GenBank/DDBJ databases">
        <authorList>
            <consortium name="ELIXIR-Norway"/>
            <consortium name="Elixir Norway"/>
        </authorList>
    </citation>
    <scope>NUCLEOTIDE SEQUENCE</scope>
</reference>
<dbReference type="Proteomes" id="UP001497444">
    <property type="component" value="Chromosome 16"/>
</dbReference>
<accession>A0ABP0WBE9</accession>
<evidence type="ECO:0000313" key="2">
    <source>
        <dbReference type="Proteomes" id="UP001497444"/>
    </source>
</evidence>
<gene>
    <name evidence="1" type="ORF">CSSPJE1EN1_LOCUS9650</name>
</gene>
<protein>
    <submittedName>
        <fullName evidence="1">Uncharacterized protein</fullName>
    </submittedName>
</protein>
<evidence type="ECO:0000313" key="1">
    <source>
        <dbReference type="EMBL" id="CAK9264172.1"/>
    </source>
</evidence>
<name>A0ABP0WBE9_9BRYO</name>
<keyword evidence="2" id="KW-1185">Reference proteome</keyword>
<feature type="non-terminal residue" evidence="1">
    <location>
        <position position="1"/>
    </location>
</feature>
<sequence>MMISIHNCQGEKPKINIDSSWIFCVLLLTSWKELDLRRCSCTAFKAFKTVVTHVRFHNCILSSSLSSGAAAACPSPNMNEFFLQVRSWTVLVQQNLWVLASMIVSDTQLKKNQVFPMLIPTAN</sequence>
<feature type="non-terminal residue" evidence="1">
    <location>
        <position position="123"/>
    </location>
</feature>
<proteinExistence type="predicted"/>